<sequence>MASRRTYLLSVSQTQPVIGPETVEGEALATHTVTIPLRAPITNVVPTVPAASDRRFATSPCSISNVVNLTPEFTACLPITGAVPLQNARMPSFSMISLAILAMPGSLNSAPRLLASIILVFRDSAGVTTRIDSAVPAVTPASIVAVFSLKISSDLNHSTLLENAKNLTDAFSALLVARAVHPAYSPEMPWVPIVERRREKDEGGEMTLPLGSWRRVLTSSKGY</sequence>
<organism evidence="1 2">
    <name type="scientific">Penicillium nordicum</name>
    <dbReference type="NCBI Taxonomy" id="229535"/>
    <lineage>
        <taxon>Eukaryota</taxon>
        <taxon>Fungi</taxon>
        <taxon>Dikarya</taxon>
        <taxon>Ascomycota</taxon>
        <taxon>Pezizomycotina</taxon>
        <taxon>Eurotiomycetes</taxon>
        <taxon>Eurotiomycetidae</taxon>
        <taxon>Eurotiales</taxon>
        <taxon>Aspergillaceae</taxon>
        <taxon>Penicillium</taxon>
    </lineage>
</organism>
<comment type="caution">
    <text evidence="1">The sequence shown here is derived from an EMBL/GenBank/DDBJ whole genome shotgun (WGS) entry which is preliminary data.</text>
</comment>
<evidence type="ECO:0000313" key="1">
    <source>
        <dbReference type="EMBL" id="KOS36543.1"/>
    </source>
</evidence>
<dbReference type="Proteomes" id="UP000037696">
    <property type="component" value="Unassembled WGS sequence"/>
</dbReference>
<dbReference type="EMBL" id="LHQQ01000435">
    <property type="protein sequence ID" value="KOS36543.1"/>
    <property type="molecule type" value="Genomic_DNA"/>
</dbReference>
<protein>
    <submittedName>
        <fullName evidence="1">Uncharacterized protein</fullName>
    </submittedName>
</protein>
<accession>A0A0M9WA06</accession>
<reference evidence="1 2" key="1">
    <citation type="submission" date="2015-08" db="EMBL/GenBank/DDBJ databases">
        <title>Genome sequencing of Penicillium nordicum.</title>
        <authorList>
            <person name="Nguyen H.D."/>
            <person name="Seifert K.A."/>
        </authorList>
    </citation>
    <scope>NUCLEOTIDE SEQUENCE [LARGE SCALE GENOMIC DNA]</scope>
    <source>
        <strain evidence="1 2">DAOMC 185683</strain>
    </source>
</reference>
<name>A0A0M9WA06_9EURO</name>
<gene>
    <name evidence="1" type="ORF">ACN38_g12708</name>
</gene>
<dbReference type="AlphaFoldDB" id="A0A0M9WA06"/>
<evidence type="ECO:0000313" key="2">
    <source>
        <dbReference type="Proteomes" id="UP000037696"/>
    </source>
</evidence>
<keyword evidence="2" id="KW-1185">Reference proteome</keyword>
<proteinExistence type="predicted"/>